<dbReference type="Pfam" id="PF12146">
    <property type="entry name" value="Hydrolase_4"/>
    <property type="match status" value="1"/>
</dbReference>
<dbReference type="PRINTS" id="PR00111">
    <property type="entry name" value="ABHYDROLASE"/>
</dbReference>
<dbReference type="InterPro" id="IPR022742">
    <property type="entry name" value="Hydrolase_4"/>
</dbReference>
<dbReference type="AlphaFoldDB" id="A0A1G9RBH9"/>
<evidence type="ECO:0000256" key="4">
    <source>
        <dbReference type="ARBA" id="ARBA00071261"/>
    </source>
</evidence>
<comment type="similarity">
    <text evidence="2">Belongs to the AB hydrolase superfamily.</text>
</comment>
<reference evidence="6 7" key="1">
    <citation type="submission" date="2016-10" db="EMBL/GenBank/DDBJ databases">
        <authorList>
            <person name="de Groot N.N."/>
        </authorList>
    </citation>
    <scope>NUCLEOTIDE SEQUENCE [LARGE SCALE GENOMIC DNA]</scope>
    <source>
        <strain evidence="6 7">DSM 21668</strain>
    </source>
</reference>
<dbReference type="PANTHER" id="PTHR11614">
    <property type="entry name" value="PHOSPHOLIPASE-RELATED"/>
    <property type="match status" value="1"/>
</dbReference>
<organism evidence="6 7">
    <name type="scientific">Siphonobacter aquaeclarae</name>
    <dbReference type="NCBI Taxonomy" id="563176"/>
    <lineage>
        <taxon>Bacteria</taxon>
        <taxon>Pseudomonadati</taxon>
        <taxon>Bacteroidota</taxon>
        <taxon>Cytophagia</taxon>
        <taxon>Cytophagales</taxon>
        <taxon>Cytophagaceae</taxon>
        <taxon>Siphonobacter</taxon>
    </lineage>
</organism>
<keyword evidence="7" id="KW-1185">Reference proteome</keyword>
<evidence type="ECO:0000313" key="7">
    <source>
        <dbReference type="Proteomes" id="UP000198901"/>
    </source>
</evidence>
<gene>
    <name evidence="6" type="ORF">SAMN04488090_2825</name>
</gene>
<dbReference type="Proteomes" id="UP000198901">
    <property type="component" value="Unassembled WGS sequence"/>
</dbReference>
<feature type="domain" description="Serine aminopeptidase S33" evidence="5">
    <location>
        <begin position="26"/>
        <end position="258"/>
    </location>
</feature>
<sequence>MTPTATTFTSGDNSKIFYQHWEAGGEAKAVLVIVHGLNSHSGYYDGFAQQVIGAGIEVYALDLPGRGRSEGERYYIEDYHAVIEDILQLVAIAHGAYPELPLFLLGHSAGGVFASVFAALHPDKLNGLISESFAFQVPAPDAALATLKFLSHIIPHTRVVRLNNEDFSRDEAVVEAMNTDPLLKDEKQPTKTMQQLILAAGFLKEEMPQMNLPVLILHGTADKATRPEGSQYFFDHISSPDKTLKLYEGHYHDLLNDLGKETVVSDILQWINGRV</sequence>
<protein>
    <recommendedName>
        <fullName evidence="4">Monoacylglycerol lipase</fullName>
        <ecNumber evidence="3">3.1.1.23</ecNumber>
    </recommendedName>
</protein>
<dbReference type="STRING" id="563176.SAMN04488090_2825"/>
<keyword evidence="6" id="KW-0378">Hydrolase</keyword>
<name>A0A1G9RBH9_9BACT</name>
<dbReference type="InterPro" id="IPR051044">
    <property type="entry name" value="MAG_DAG_Lipase"/>
</dbReference>
<evidence type="ECO:0000256" key="3">
    <source>
        <dbReference type="ARBA" id="ARBA00013254"/>
    </source>
</evidence>
<dbReference type="FunFam" id="3.40.50.1820:FF:000117">
    <property type="entry name" value="Monoglyceride lipase, putative"/>
    <property type="match status" value="1"/>
</dbReference>
<accession>A0A1G9RBH9</accession>
<dbReference type="Gene3D" id="3.40.50.1820">
    <property type="entry name" value="alpha/beta hydrolase"/>
    <property type="match status" value="1"/>
</dbReference>
<evidence type="ECO:0000256" key="2">
    <source>
        <dbReference type="ARBA" id="ARBA00008645"/>
    </source>
</evidence>
<evidence type="ECO:0000256" key="1">
    <source>
        <dbReference type="ARBA" id="ARBA00001613"/>
    </source>
</evidence>
<evidence type="ECO:0000259" key="5">
    <source>
        <dbReference type="Pfam" id="PF12146"/>
    </source>
</evidence>
<dbReference type="InterPro" id="IPR029058">
    <property type="entry name" value="AB_hydrolase_fold"/>
</dbReference>
<dbReference type="GO" id="GO:0047372">
    <property type="term" value="F:monoacylglycerol lipase activity"/>
    <property type="evidence" value="ECO:0007669"/>
    <property type="project" value="UniProtKB-EC"/>
</dbReference>
<dbReference type="EMBL" id="FNGS01000005">
    <property type="protein sequence ID" value="SDM20584.1"/>
    <property type="molecule type" value="Genomic_DNA"/>
</dbReference>
<dbReference type="SUPFAM" id="SSF53474">
    <property type="entry name" value="alpha/beta-Hydrolases"/>
    <property type="match status" value="1"/>
</dbReference>
<dbReference type="InterPro" id="IPR000073">
    <property type="entry name" value="AB_hydrolase_1"/>
</dbReference>
<dbReference type="RefSeq" id="WP_093203333.1">
    <property type="nucleotide sequence ID" value="NZ_FNGS01000005.1"/>
</dbReference>
<proteinExistence type="inferred from homology"/>
<comment type="catalytic activity">
    <reaction evidence="1">
        <text>Hydrolyzes glycerol monoesters of long-chain fatty acids.</text>
        <dbReference type="EC" id="3.1.1.23"/>
    </reaction>
</comment>
<dbReference type="OrthoDB" id="9780932at2"/>
<dbReference type="EC" id="3.1.1.23" evidence="3"/>
<evidence type="ECO:0000313" key="6">
    <source>
        <dbReference type="EMBL" id="SDM20584.1"/>
    </source>
</evidence>